<protein>
    <recommendedName>
        <fullName evidence="4">ABC transporter permease</fullName>
    </recommendedName>
</protein>
<proteinExistence type="predicted"/>
<keyword evidence="3" id="KW-1185">Reference proteome</keyword>
<evidence type="ECO:0000313" key="3">
    <source>
        <dbReference type="Proteomes" id="UP000016426"/>
    </source>
</evidence>
<name>A0ABN0N1S0_9NEIS</name>
<keyword evidence="1" id="KW-1133">Transmembrane helix</keyword>
<reference evidence="2 3" key="1">
    <citation type="journal article" date="2013" name="Genome Announc.">
        <title>Genome Sequence of the Pigment-Producing Bacterium Pseudogulbenkiania ferrooxidans, Isolated from Loktak Lake.</title>
        <authorList>
            <person name="Puranik S."/>
            <person name="Talkal R."/>
            <person name="Qureshi A."/>
            <person name="Khardenavis A."/>
            <person name="Kapley A."/>
            <person name="Purohit H.J."/>
        </authorList>
    </citation>
    <scope>NUCLEOTIDE SEQUENCE [LARGE SCALE GENOMIC DNA]</scope>
    <source>
        <strain evidence="2 3">EGD-HP2</strain>
    </source>
</reference>
<evidence type="ECO:0000313" key="2">
    <source>
        <dbReference type="EMBL" id="ERD99720.1"/>
    </source>
</evidence>
<evidence type="ECO:0008006" key="4">
    <source>
        <dbReference type="Google" id="ProtNLM"/>
    </source>
</evidence>
<feature type="transmembrane region" description="Helical" evidence="1">
    <location>
        <begin position="25"/>
        <end position="47"/>
    </location>
</feature>
<accession>A0ABN0N1S0</accession>
<comment type="caution">
    <text evidence="2">The sequence shown here is derived from an EMBL/GenBank/DDBJ whole genome shotgun (WGS) entry which is preliminary data.</text>
</comment>
<organism evidence="2 3">
    <name type="scientific">Pseudogulbenkiania ferrooxidans EGD-HP2</name>
    <dbReference type="NCBI Taxonomy" id="1388764"/>
    <lineage>
        <taxon>Bacteria</taxon>
        <taxon>Pseudomonadati</taxon>
        <taxon>Pseudomonadota</taxon>
        <taxon>Betaproteobacteria</taxon>
        <taxon>Neisseriales</taxon>
        <taxon>Chromobacteriaceae</taxon>
        <taxon>Pseudogulbenkiania</taxon>
    </lineage>
</organism>
<sequence>MGVCCLGEEGQLIRYLAGCDGVKDVVAGTCLLTMLAFILVEPGFVGLRQLSRRALGDAGEAKALSSQSQMGVL</sequence>
<dbReference type="EMBL" id="AVPH01000288">
    <property type="protein sequence ID" value="ERD99720.1"/>
    <property type="molecule type" value="Genomic_DNA"/>
</dbReference>
<gene>
    <name evidence="2" type="ORF">O166_16735</name>
</gene>
<keyword evidence="1" id="KW-0472">Membrane</keyword>
<keyword evidence="1" id="KW-0812">Transmembrane</keyword>
<evidence type="ECO:0000256" key="1">
    <source>
        <dbReference type="SAM" id="Phobius"/>
    </source>
</evidence>
<dbReference type="Proteomes" id="UP000016426">
    <property type="component" value="Unassembled WGS sequence"/>
</dbReference>